<dbReference type="InterPro" id="IPR010729">
    <property type="entry name" value="Ribosomal_uL29_mit"/>
</dbReference>
<dbReference type="RefSeq" id="XP_011495843.1">
    <property type="nucleotide sequence ID" value="XM_011497541.1"/>
</dbReference>
<evidence type="ECO:0000256" key="5">
    <source>
        <dbReference type="ARBA" id="ARBA00023274"/>
    </source>
</evidence>
<evidence type="ECO:0000256" key="3">
    <source>
        <dbReference type="ARBA" id="ARBA00022980"/>
    </source>
</evidence>
<name>A0AAJ6YD41_9HYME</name>
<comment type="subcellular location">
    <subcellularLocation>
        <location evidence="1">Mitochondrion</location>
    </subcellularLocation>
</comment>
<evidence type="ECO:0000313" key="8">
    <source>
        <dbReference type="RefSeq" id="XP_011495843.1"/>
    </source>
</evidence>
<evidence type="ECO:0000256" key="2">
    <source>
        <dbReference type="ARBA" id="ARBA00009254"/>
    </source>
</evidence>
<keyword evidence="4" id="KW-0496">Mitochondrion</keyword>
<accession>A0AAJ6YD41</accession>
<keyword evidence="3 8" id="KW-0689">Ribosomal protein</keyword>
<evidence type="ECO:0000256" key="6">
    <source>
        <dbReference type="ARBA" id="ARBA00035289"/>
    </source>
</evidence>
<proteinExistence type="inferred from homology"/>
<dbReference type="CTD" id="57129"/>
<dbReference type="InterPro" id="IPR038340">
    <property type="entry name" value="MRP-L47_sf"/>
</dbReference>
<dbReference type="KEGG" id="csol:105360598"/>
<dbReference type="Gene3D" id="6.10.330.20">
    <property type="match status" value="1"/>
</dbReference>
<dbReference type="AlphaFoldDB" id="A0AAJ6YD41"/>
<keyword evidence="5" id="KW-0687">Ribonucleoprotein</keyword>
<evidence type="ECO:0000256" key="4">
    <source>
        <dbReference type="ARBA" id="ARBA00023128"/>
    </source>
</evidence>
<keyword evidence="7" id="KW-1185">Reference proteome</keyword>
<evidence type="ECO:0000313" key="7">
    <source>
        <dbReference type="Proteomes" id="UP000695007"/>
    </source>
</evidence>
<organism evidence="7 8">
    <name type="scientific">Ceratosolen solmsi marchali</name>
    <dbReference type="NCBI Taxonomy" id="326594"/>
    <lineage>
        <taxon>Eukaryota</taxon>
        <taxon>Metazoa</taxon>
        <taxon>Ecdysozoa</taxon>
        <taxon>Arthropoda</taxon>
        <taxon>Hexapoda</taxon>
        <taxon>Insecta</taxon>
        <taxon>Pterygota</taxon>
        <taxon>Neoptera</taxon>
        <taxon>Endopterygota</taxon>
        <taxon>Hymenoptera</taxon>
        <taxon>Apocrita</taxon>
        <taxon>Proctotrupomorpha</taxon>
        <taxon>Chalcidoidea</taxon>
        <taxon>Agaonidae</taxon>
        <taxon>Agaoninae</taxon>
        <taxon>Ceratosolen</taxon>
    </lineage>
</organism>
<dbReference type="GO" id="GO:0003735">
    <property type="term" value="F:structural constituent of ribosome"/>
    <property type="evidence" value="ECO:0007669"/>
    <property type="project" value="InterPro"/>
</dbReference>
<dbReference type="GO" id="GO:0032543">
    <property type="term" value="P:mitochondrial translation"/>
    <property type="evidence" value="ECO:0007669"/>
    <property type="project" value="TreeGrafter"/>
</dbReference>
<evidence type="ECO:0000256" key="1">
    <source>
        <dbReference type="ARBA" id="ARBA00004173"/>
    </source>
</evidence>
<dbReference type="Pfam" id="PF06984">
    <property type="entry name" value="MRP-L47"/>
    <property type="match status" value="1"/>
</dbReference>
<dbReference type="GO" id="GO:0005762">
    <property type="term" value="C:mitochondrial large ribosomal subunit"/>
    <property type="evidence" value="ECO:0007669"/>
    <property type="project" value="TreeGrafter"/>
</dbReference>
<sequence length="270" mass="32031">MATVIKAFKGLNTVNTVIKSLANLSLNKSISSSHFIPQKILSVHRCAFLHTTSKKYDLMEFFDDPKNWPKDTVKVGRSWSEDELRIKSNEDLHKLWYVLLKERNMLLTMEHACNDEYVIFPNPERYDKVEESMKNLENVVRERNEAFYFLETGESGERPSVYVNNILGLKQCYKLCQHIIPKYCNLSWKEKHRFGFNGYAVRKFLRLYREKLWNIKRKNRNRESNAAITLLKKFPDLDIEALKHKYPSIDINKVLRHNKLKGVRRKSYIV</sequence>
<dbReference type="Proteomes" id="UP000695007">
    <property type="component" value="Unplaced"/>
</dbReference>
<protein>
    <recommendedName>
        <fullName evidence="6">Large ribosomal subunit protein uL29m</fullName>
    </recommendedName>
</protein>
<dbReference type="PANTHER" id="PTHR21183">
    <property type="entry name" value="RIBOSOMAL PROTEIN L47, MITOCHONDRIAL-RELATED"/>
    <property type="match status" value="1"/>
</dbReference>
<reference evidence="8" key="1">
    <citation type="submission" date="2025-08" db="UniProtKB">
        <authorList>
            <consortium name="RefSeq"/>
        </authorList>
    </citation>
    <scope>IDENTIFICATION</scope>
</reference>
<dbReference type="GeneID" id="105360598"/>
<dbReference type="PANTHER" id="PTHR21183:SF18">
    <property type="entry name" value="LARGE RIBOSOMAL SUBUNIT PROTEIN UL29M"/>
    <property type="match status" value="1"/>
</dbReference>
<gene>
    <name evidence="8" type="primary">LOC105360598</name>
</gene>
<comment type="similarity">
    <text evidence="2">Belongs to the universal ribosomal protein uL29 family.</text>
</comment>